<gene>
    <name evidence="3" type="ORF">CHIRRI_LOCUS6923</name>
</gene>
<evidence type="ECO:0000313" key="3">
    <source>
        <dbReference type="EMBL" id="CAG9804028.1"/>
    </source>
</evidence>
<proteinExistence type="predicted"/>
<dbReference type="Proteomes" id="UP001153620">
    <property type="component" value="Chromosome 2"/>
</dbReference>
<feature type="compositionally biased region" description="Acidic residues" evidence="1">
    <location>
        <begin position="1104"/>
        <end position="1115"/>
    </location>
</feature>
<evidence type="ECO:0000313" key="4">
    <source>
        <dbReference type="Proteomes" id="UP001153620"/>
    </source>
</evidence>
<feature type="compositionally biased region" description="Low complexity" evidence="1">
    <location>
        <begin position="1123"/>
        <end position="1133"/>
    </location>
</feature>
<feature type="region of interest" description="Disordered" evidence="1">
    <location>
        <begin position="1090"/>
        <end position="1149"/>
    </location>
</feature>
<feature type="transmembrane region" description="Helical" evidence="2">
    <location>
        <begin position="30"/>
        <end position="54"/>
    </location>
</feature>
<feature type="region of interest" description="Disordered" evidence="1">
    <location>
        <begin position="1342"/>
        <end position="1392"/>
    </location>
</feature>
<protein>
    <submittedName>
        <fullName evidence="3">Uncharacterized protein</fullName>
    </submittedName>
</protein>
<reference evidence="3" key="1">
    <citation type="submission" date="2022-01" db="EMBL/GenBank/DDBJ databases">
        <authorList>
            <person name="King R."/>
        </authorList>
    </citation>
    <scope>NUCLEOTIDE SEQUENCE</scope>
</reference>
<feature type="region of interest" description="Disordered" evidence="1">
    <location>
        <begin position="723"/>
        <end position="761"/>
    </location>
</feature>
<organism evidence="3 4">
    <name type="scientific">Chironomus riparius</name>
    <dbReference type="NCBI Taxonomy" id="315576"/>
    <lineage>
        <taxon>Eukaryota</taxon>
        <taxon>Metazoa</taxon>
        <taxon>Ecdysozoa</taxon>
        <taxon>Arthropoda</taxon>
        <taxon>Hexapoda</taxon>
        <taxon>Insecta</taxon>
        <taxon>Pterygota</taxon>
        <taxon>Neoptera</taxon>
        <taxon>Endopterygota</taxon>
        <taxon>Diptera</taxon>
        <taxon>Nematocera</taxon>
        <taxon>Chironomoidea</taxon>
        <taxon>Chironomidae</taxon>
        <taxon>Chironominae</taxon>
        <taxon>Chironomus</taxon>
    </lineage>
</organism>
<keyword evidence="2" id="KW-0472">Membrane</keyword>
<evidence type="ECO:0000256" key="2">
    <source>
        <dbReference type="SAM" id="Phobius"/>
    </source>
</evidence>
<accession>A0A9N9WSX8</accession>
<reference evidence="3" key="2">
    <citation type="submission" date="2022-10" db="EMBL/GenBank/DDBJ databases">
        <authorList>
            <consortium name="ENA_rothamsted_submissions"/>
            <consortium name="culmorum"/>
            <person name="King R."/>
        </authorList>
    </citation>
    <scope>NUCLEOTIDE SEQUENCE</scope>
</reference>
<feature type="compositionally biased region" description="Basic and acidic residues" evidence="1">
    <location>
        <begin position="1342"/>
        <end position="1352"/>
    </location>
</feature>
<dbReference type="EMBL" id="OU895878">
    <property type="protein sequence ID" value="CAG9804028.1"/>
    <property type="molecule type" value="Genomic_DNA"/>
</dbReference>
<evidence type="ECO:0000256" key="1">
    <source>
        <dbReference type="SAM" id="MobiDB-lite"/>
    </source>
</evidence>
<sequence>MVYFTLFILYINLHFCYCFPSKFSSIGDNASIVLCLLAAAFGTISLIGACAICFRRKKTFELEQKNGTLKLENEAGSPENIKKNEYPIFRALSTEINESSAIVPCERNNLSRDNLLICSDNLDENDSLRKDECVDSSGVILLEKTPNLSQRERSQQISRDTILFETEKKYQSPSSKTPLLYAKNVQSYQEQQPNHDQIHQKSGAAILLSPATDSHNDLYDLKKENIKPLNLVSENETKLVQKNLSTNESCLTSSNPFFNSITEDDTVKEANRDDASEIDSSINDTSEKYQILEEETDCEEVKANDSIEDLPTRLERHNSKNSNCSTGDKSIEEALRALDNAIGFEEDDDELENIVIDSVAKVDFEVIKEEATFLVDSIVSDCEKILKQKENAKNENSKPPEICFEDFLTLRPQDISTPSTLRTSKISYDKMSESNDISKALFPNNINSLTNEIINGTFPVPLEENNQTFDIPNDKTYDPKLSNLPAIKIEKDMEEMNSEDLTTITPVNTPIELSYSNEAWNKMTCEKSTFVSNSEEIKFNHDGWFLHSHNKNDTFDVEEENEDLNIEDMTSTFEQLKRQLTEILPNCAQGMGAHNDFLDDEDINRDSTSPSDNYGIKYGELDEASNAGSFDLIGHILNPEPVTELNINYNNYNKRPLSPILEESECDETCRTFVLNETSTGIMESASGDAVMGQMPKTLMASNDTLFNFEDTLSDHTDILMSPRINTAGSSTSSTLSRQESQDRISNERTPTNEDLPKMANDTNKCQDAINILKSNILLHPLNLELNIIASNNSWPLDLPEAQQIINDLSSPEQNRTADSLSFEHEDVTYTIDDQKTCVSFVLKNDEERISEISEPLFASEGDDNDEDKASSLIIDDAISLDIDDDFHFEINDENGNQHFIDTENDEIHLNKIKEEHLGHDSIDIHEKTKLSNFEVDSFELKDEKILIDEMETDSTLASQNLKSVYSNDSITDANNSVQNIIDSVVKNVIKEQVSSEDNESKKAQDIREVSCNQSVMSTSFSKEWSDDDSSHSSIEFMYVKGGNENVFSKTETNKEDTKSKQKIEKNQKKHQNDNDLAKTEYHEWNIETMPLRNSPKLEHVGESEDDTSGEEESEFIPSCWDQSLQPSKSSLKSPEKEKEEACIDQEQDQATLKAKRRVVFKIQRYHNVYEYPSEVIQLSPAYSEPQLWSNYLHDGSFSVDYFTYSNQLYDISNTIDDGFNISSTSRPFHGNSLLLHNTWPNENDHNFSWSQFQDENNETGNVAEIPLKIEWPIRKNIGFDEDDSGLCETSESPSIADLNYSKDSLRLPIELISSSCSEVSDYMSIDTKEEIVATNLDGSIESKKTTDHDADVYSNKLSNTMPTPSGSMDSLSSNSHSSSSPPLSFTTFGKKKTSQENDVIGKKSIIFIDDDRSVTQLEQNVNQKRAKSIEAIEIIKAVIGSSDDDSGFENVKCEVK</sequence>
<feature type="compositionally biased region" description="Basic and acidic residues" evidence="1">
    <location>
        <begin position="740"/>
        <end position="757"/>
    </location>
</feature>
<dbReference type="OrthoDB" id="7992038at2759"/>
<keyword evidence="2" id="KW-0812">Transmembrane</keyword>
<feature type="region of interest" description="Disordered" evidence="1">
    <location>
        <begin position="1048"/>
        <end position="1077"/>
    </location>
</feature>
<keyword evidence="2" id="KW-1133">Transmembrane helix</keyword>
<feature type="compositionally biased region" description="Basic and acidic residues" evidence="1">
    <location>
        <begin position="1052"/>
        <end position="1077"/>
    </location>
</feature>
<keyword evidence="4" id="KW-1185">Reference proteome</keyword>
<feature type="compositionally biased region" description="Low complexity" evidence="1">
    <location>
        <begin position="1365"/>
        <end position="1385"/>
    </location>
</feature>
<name>A0A9N9WSX8_9DIPT</name>